<proteinExistence type="predicted"/>
<feature type="signal peptide" evidence="1">
    <location>
        <begin position="1"/>
        <end position="20"/>
    </location>
</feature>
<gene>
    <name evidence="2" type="ORF">TWF506_002343</name>
</gene>
<evidence type="ECO:0000313" key="3">
    <source>
        <dbReference type="Proteomes" id="UP001307849"/>
    </source>
</evidence>
<keyword evidence="1" id="KW-0732">Signal</keyword>
<dbReference type="EMBL" id="JAVHJM010000010">
    <property type="protein sequence ID" value="KAK6504133.1"/>
    <property type="molecule type" value="Genomic_DNA"/>
</dbReference>
<protein>
    <submittedName>
        <fullName evidence="2">Uncharacterized protein</fullName>
    </submittedName>
</protein>
<organism evidence="2 3">
    <name type="scientific">Arthrobotrys conoides</name>
    <dbReference type="NCBI Taxonomy" id="74498"/>
    <lineage>
        <taxon>Eukaryota</taxon>
        <taxon>Fungi</taxon>
        <taxon>Dikarya</taxon>
        <taxon>Ascomycota</taxon>
        <taxon>Pezizomycotina</taxon>
        <taxon>Orbiliomycetes</taxon>
        <taxon>Orbiliales</taxon>
        <taxon>Orbiliaceae</taxon>
        <taxon>Arthrobotrys</taxon>
    </lineage>
</organism>
<comment type="caution">
    <text evidence="2">The sequence shown here is derived from an EMBL/GenBank/DDBJ whole genome shotgun (WGS) entry which is preliminary data.</text>
</comment>
<dbReference type="Proteomes" id="UP001307849">
    <property type="component" value="Unassembled WGS sequence"/>
</dbReference>
<sequence length="120" mass="12985">MQISSLTVIVAALLFNLSLGSPITPRILEAREASAIASRRLEARDETAPPIASDCSTYKIKAAHAANKSELEIKKTESLCHRLCEVIKKNSKNSGNPSTKLFEVNLNKNCEVPKVALPAV</sequence>
<name>A0AAN8NCW3_9PEZI</name>
<evidence type="ECO:0000313" key="2">
    <source>
        <dbReference type="EMBL" id="KAK6504133.1"/>
    </source>
</evidence>
<accession>A0AAN8NCW3</accession>
<dbReference type="AlphaFoldDB" id="A0AAN8NCW3"/>
<feature type="chain" id="PRO_5043041426" evidence="1">
    <location>
        <begin position="21"/>
        <end position="120"/>
    </location>
</feature>
<keyword evidence="3" id="KW-1185">Reference proteome</keyword>
<reference evidence="2 3" key="1">
    <citation type="submission" date="2019-10" db="EMBL/GenBank/DDBJ databases">
        <authorList>
            <person name="Palmer J.M."/>
        </authorList>
    </citation>
    <scope>NUCLEOTIDE SEQUENCE [LARGE SCALE GENOMIC DNA]</scope>
    <source>
        <strain evidence="2 3">TWF506</strain>
    </source>
</reference>
<evidence type="ECO:0000256" key="1">
    <source>
        <dbReference type="SAM" id="SignalP"/>
    </source>
</evidence>